<gene>
    <name evidence="6" type="ORF">CN97_00275</name>
</gene>
<dbReference type="AlphaFoldDB" id="A0A086Y067"/>
<keyword evidence="2 5" id="KW-1133">Transmembrane helix</keyword>
<comment type="caution">
    <text evidence="6">The sequence shown here is derived from an EMBL/GenBank/DDBJ whole genome shotgun (WGS) entry which is preliminary data.</text>
</comment>
<proteinExistence type="predicted"/>
<evidence type="ECO:0000256" key="3">
    <source>
        <dbReference type="ARBA" id="ARBA00023136"/>
    </source>
</evidence>
<feature type="transmembrane region" description="Helical" evidence="5">
    <location>
        <begin position="355"/>
        <end position="372"/>
    </location>
</feature>
<dbReference type="InterPro" id="IPR011701">
    <property type="entry name" value="MFS"/>
</dbReference>
<name>A0A086Y067_9RHOB</name>
<dbReference type="Proteomes" id="UP000028826">
    <property type="component" value="Unassembled WGS sequence"/>
</dbReference>
<keyword evidence="3 5" id="KW-0472">Membrane</keyword>
<dbReference type="STRING" id="195105.CN97_00275"/>
<dbReference type="EMBL" id="JGYG01000010">
    <property type="protein sequence ID" value="KFI27667.1"/>
    <property type="molecule type" value="Genomic_DNA"/>
</dbReference>
<feature type="transmembrane region" description="Helical" evidence="5">
    <location>
        <begin position="230"/>
        <end position="253"/>
    </location>
</feature>
<dbReference type="CDD" id="cd17477">
    <property type="entry name" value="MFS_YcaD_like"/>
    <property type="match status" value="1"/>
</dbReference>
<keyword evidence="7" id="KW-1185">Reference proteome</keyword>
<feature type="transmembrane region" description="Helical" evidence="5">
    <location>
        <begin position="289"/>
        <end position="309"/>
    </location>
</feature>
<dbReference type="InterPro" id="IPR047200">
    <property type="entry name" value="MFS_YcaD-like"/>
</dbReference>
<dbReference type="GO" id="GO:0022857">
    <property type="term" value="F:transmembrane transporter activity"/>
    <property type="evidence" value="ECO:0007669"/>
    <property type="project" value="InterPro"/>
</dbReference>
<dbReference type="InterPro" id="IPR020846">
    <property type="entry name" value="MFS_dom"/>
</dbReference>
<feature type="transmembrane region" description="Helical" evidence="5">
    <location>
        <begin position="131"/>
        <end position="150"/>
    </location>
</feature>
<dbReference type="PROSITE" id="PS50850">
    <property type="entry name" value="MFS"/>
    <property type="match status" value="1"/>
</dbReference>
<feature type="transmembrane region" description="Helical" evidence="5">
    <location>
        <begin position="43"/>
        <end position="61"/>
    </location>
</feature>
<feature type="transmembrane region" description="Helical" evidence="5">
    <location>
        <begin position="97"/>
        <end position="119"/>
    </location>
</feature>
<dbReference type="InterPro" id="IPR036259">
    <property type="entry name" value="MFS_trans_sf"/>
</dbReference>
<dbReference type="eggNOG" id="COG0738">
    <property type="taxonomic scope" value="Bacteria"/>
</dbReference>
<feature type="transmembrane region" description="Helical" evidence="5">
    <location>
        <begin position="321"/>
        <end position="343"/>
    </location>
</feature>
<dbReference type="SUPFAM" id="SSF103473">
    <property type="entry name" value="MFS general substrate transporter"/>
    <property type="match status" value="1"/>
</dbReference>
<evidence type="ECO:0000256" key="1">
    <source>
        <dbReference type="ARBA" id="ARBA00022692"/>
    </source>
</evidence>
<sequence>MLEVLGRSWPLLFGVFLMLVGNGMQGTLLGIRGGIEGFSTSQMSWIMSTYFLGFLGGSLLAPRLIQRVGHVRVFAALGSLISALLILYPVLPDWVAWAAFRLLIGFGFSGVYVTAESWLNNSSTNENRGKALSLYMIMQSGGIIVGQALLNVADPAGFLLFVIPSVLVSLSFTPVLLSVAPAPAFESTRPMSILKLMRTSPLGCFGTFAMGGVFSALFGMASVWGGLEGLTVAQISGFVAAIYFGGLVVQYPIGQLSDRMDRRQLILVIALAGALVMMIAAALDLPYALLLAVATVIGGVANPLYSLFISHTNDYLDSSEMAAASGGLLFLNGCGAFIGPLITGWAMTRLGPNGFFLYIGVLLVAITVYTAWRMMRREAPVATGAMAVVPPSAGVVAMEAAMEVASEAAPPQEDEASGDQTTETSETAKEAEPQRESAGS</sequence>
<organism evidence="6 7">
    <name type="scientific">Haematobacter massiliensis</name>
    <dbReference type="NCBI Taxonomy" id="195105"/>
    <lineage>
        <taxon>Bacteria</taxon>
        <taxon>Pseudomonadati</taxon>
        <taxon>Pseudomonadota</taxon>
        <taxon>Alphaproteobacteria</taxon>
        <taxon>Rhodobacterales</taxon>
        <taxon>Paracoccaceae</taxon>
        <taxon>Haematobacter</taxon>
    </lineage>
</organism>
<evidence type="ECO:0000313" key="6">
    <source>
        <dbReference type="EMBL" id="KFI27667.1"/>
    </source>
</evidence>
<evidence type="ECO:0000256" key="2">
    <source>
        <dbReference type="ARBA" id="ARBA00022989"/>
    </source>
</evidence>
<dbReference type="RefSeq" id="WP_084684184.1">
    <property type="nucleotide sequence ID" value="NZ_CAMIFG010000027.1"/>
</dbReference>
<evidence type="ECO:0000256" key="4">
    <source>
        <dbReference type="SAM" id="MobiDB-lite"/>
    </source>
</evidence>
<dbReference type="GO" id="GO:0005886">
    <property type="term" value="C:plasma membrane"/>
    <property type="evidence" value="ECO:0007669"/>
    <property type="project" value="TreeGrafter"/>
</dbReference>
<feature type="transmembrane region" description="Helical" evidence="5">
    <location>
        <begin position="265"/>
        <end position="283"/>
    </location>
</feature>
<evidence type="ECO:0000256" key="5">
    <source>
        <dbReference type="SAM" id="Phobius"/>
    </source>
</evidence>
<dbReference type="Gene3D" id="1.20.1250.20">
    <property type="entry name" value="MFS general substrate transporter like domains"/>
    <property type="match status" value="2"/>
</dbReference>
<dbReference type="Pfam" id="PF07690">
    <property type="entry name" value="MFS_1"/>
    <property type="match status" value="1"/>
</dbReference>
<evidence type="ECO:0000313" key="7">
    <source>
        <dbReference type="Proteomes" id="UP000028826"/>
    </source>
</evidence>
<feature type="transmembrane region" description="Helical" evidence="5">
    <location>
        <begin position="156"/>
        <end position="180"/>
    </location>
</feature>
<feature type="compositionally biased region" description="Basic and acidic residues" evidence="4">
    <location>
        <begin position="426"/>
        <end position="440"/>
    </location>
</feature>
<protein>
    <submittedName>
        <fullName evidence="6">Major facilitator transporter</fullName>
    </submittedName>
</protein>
<keyword evidence="1 5" id="KW-0812">Transmembrane</keyword>
<accession>A0A086Y067</accession>
<feature type="transmembrane region" description="Helical" evidence="5">
    <location>
        <begin position="201"/>
        <end position="224"/>
    </location>
</feature>
<dbReference type="PANTHER" id="PTHR23521:SF3">
    <property type="entry name" value="MFS TRANSPORTER"/>
    <property type="match status" value="1"/>
</dbReference>
<reference evidence="6 7" key="1">
    <citation type="submission" date="2014-03" db="EMBL/GenBank/DDBJ databases">
        <title>Genome of Haematobacter massiliensis CCUG 47968.</title>
        <authorList>
            <person name="Wang D."/>
            <person name="Wang G."/>
        </authorList>
    </citation>
    <scope>NUCLEOTIDE SEQUENCE [LARGE SCALE GENOMIC DNA]</scope>
    <source>
        <strain evidence="6 7">CCUG 47968</strain>
    </source>
</reference>
<feature type="region of interest" description="Disordered" evidence="4">
    <location>
        <begin position="403"/>
        <end position="440"/>
    </location>
</feature>
<dbReference type="PANTHER" id="PTHR23521">
    <property type="entry name" value="TRANSPORTER MFS SUPERFAMILY"/>
    <property type="match status" value="1"/>
</dbReference>
<feature type="transmembrane region" description="Helical" evidence="5">
    <location>
        <begin position="73"/>
        <end position="91"/>
    </location>
</feature>
<feature type="transmembrane region" description="Helical" evidence="5">
    <location>
        <begin position="12"/>
        <end position="31"/>
    </location>
</feature>
<dbReference type="OrthoDB" id="9810614at2"/>